<dbReference type="RefSeq" id="XP_022401413.1">
    <property type="nucleotide sequence ID" value="XM_022546485.1"/>
</dbReference>
<dbReference type="GeneID" id="34462746"/>
<dbReference type="AlphaFoldDB" id="A0A1L9VLE2"/>
<accession>A0A1L9VLE2</accession>
<dbReference type="VEuPathDB" id="FungiDB:ASPGLDRAFT_46616"/>
<dbReference type="EMBL" id="KV878896">
    <property type="protein sequence ID" value="OJJ84715.1"/>
    <property type="molecule type" value="Genomic_DNA"/>
</dbReference>
<proteinExistence type="predicted"/>
<evidence type="ECO:0000313" key="2">
    <source>
        <dbReference type="Proteomes" id="UP000184300"/>
    </source>
</evidence>
<protein>
    <submittedName>
        <fullName evidence="1">Uncharacterized protein</fullName>
    </submittedName>
</protein>
<reference evidence="2" key="1">
    <citation type="journal article" date="2017" name="Genome Biol.">
        <title>Comparative genomics reveals high biological diversity and specific adaptations in the industrially and medically important fungal genus Aspergillus.</title>
        <authorList>
            <person name="de Vries R.P."/>
            <person name="Riley R."/>
            <person name="Wiebenga A."/>
            <person name="Aguilar-Osorio G."/>
            <person name="Amillis S."/>
            <person name="Uchima C.A."/>
            <person name="Anderluh G."/>
            <person name="Asadollahi M."/>
            <person name="Askin M."/>
            <person name="Barry K."/>
            <person name="Battaglia E."/>
            <person name="Bayram O."/>
            <person name="Benocci T."/>
            <person name="Braus-Stromeyer S.A."/>
            <person name="Caldana C."/>
            <person name="Canovas D."/>
            <person name="Cerqueira G.C."/>
            <person name="Chen F."/>
            <person name="Chen W."/>
            <person name="Choi C."/>
            <person name="Clum A."/>
            <person name="Dos Santos R.A."/>
            <person name="Damasio A.R."/>
            <person name="Diallinas G."/>
            <person name="Emri T."/>
            <person name="Fekete E."/>
            <person name="Flipphi M."/>
            <person name="Freyberg S."/>
            <person name="Gallo A."/>
            <person name="Gournas C."/>
            <person name="Habgood R."/>
            <person name="Hainaut M."/>
            <person name="Harispe M.L."/>
            <person name="Henrissat B."/>
            <person name="Hilden K.S."/>
            <person name="Hope R."/>
            <person name="Hossain A."/>
            <person name="Karabika E."/>
            <person name="Karaffa L."/>
            <person name="Karanyi Z."/>
            <person name="Krasevec N."/>
            <person name="Kuo A."/>
            <person name="Kusch H."/>
            <person name="LaButti K."/>
            <person name="Lagendijk E.L."/>
            <person name="Lapidus A."/>
            <person name="Levasseur A."/>
            <person name="Lindquist E."/>
            <person name="Lipzen A."/>
            <person name="Logrieco A.F."/>
            <person name="MacCabe A."/>
            <person name="Maekelae M.R."/>
            <person name="Malavazi I."/>
            <person name="Melin P."/>
            <person name="Meyer V."/>
            <person name="Mielnichuk N."/>
            <person name="Miskei M."/>
            <person name="Molnar A.P."/>
            <person name="Mule G."/>
            <person name="Ngan C.Y."/>
            <person name="Orejas M."/>
            <person name="Orosz E."/>
            <person name="Ouedraogo J.P."/>
            <person name="Overkamp K.M."/>
            <person name="Park H.-S."/>
            <person name="Perrone G."/>
            <person name="Piumi F."/>
            <person name="Punt P.J."/>
            <person name="Ram A.F."/>
            <person name="Ramon A."/>
            <person name="Rauscher S."/>
            <person name="Record E."/>
            <person name="Riano-Pachon D.M."/>
            <person name="Robert V."/>
            <person name="Roehrig J."/>
            <person name="Ruller R."/>
            <person name="Salamov A."/>
            <person name="Salih N.S."/>
            <person name="Samson R.A."/>
            <person name="Sandor E."/>
            <person name="Sanguinetti M."/>
            <person name="Schuetze T."/>
            <person name="Sepcic K."/>
            <person name="Shelest E."/>
            <person name="Sherlock G."/>
            <person name="Sophianopoulou V."/>
            <person name="Squina F.M."/>
            <person name="Sun H."/>
            <person name="Susca A."/>
            <person name="Todd R.B."/>
            <person name="Tsang A."/>
            <person name="Unkles S.E."/>
            <person name="van de Wiele N."/>
            <person name="van Rossen-Uffink D."/>
            <person name="Oliveira J.V."/>
            <person name="Vesth T.C."/>
            <person name="Visser J."/>
            <person name="Yu J.-H."/>
            <person name="Zhou M."/>
            <person name="Andersen M.R."/>
            <person name="Archer D.B."/>
            <person name="Baker S.E."/>
            <person name="Benoit I."/>
            <person name="Brakhage A.A."/>
            <person name="Braus G.H."/>
            <person name="Fischer R."/>
            <person name="Frisvad J.C."/>
            <person name="Goldman G.H."/>
            <person name="Houbraken J."/>
            <person name="Oakley B."/>
            <person name="Pocsi I."/>
            <person name="Scazzocchio C."/>
            <person name="Seiboth B."/>
            <person name="vanKuyk P.A."/>
            <person name="Wortman J."/>
            <person name="Dyer P.S."/>
            <person name="Grigoriev I.V."/>
        </authorList>
    </citation>
    <scope>NUCLEOTIDE SEQUENCE [LARGE SCALE GENOMIC DNA]</scope>
    <source>
        <strain evidence="2">CBS 516.65</strain>
    </source>
</reference>
<dbReference type="Proteomes" id="UP000184300">
    <property type="component" value="Unassembled WGS sequence"/>
</dbReference>
<sequence>MALVQPYLPNLKVEHISNPAVDRVLAELSDWVTYSAQFTTDLENLQRCVDKDFAQVVQPLLDALGLPEKV</sequence>
<name>A0A1L9VLE2_ASPGL</name>
<gene>
    <name evidence="1" type="ORF">ASPGLDRAFT_46616</name>
</gene>
<evidence type="ECO:0000313" key="1">
    <source>
        <dbReference type="EMBL" id="OJJ84715.1"/>
    </source>
</evidence>
<keyword evidence="2" id="KW-1185">Reference proteome</keyword>
<organism evidence="1 2">
    <name type="scientific">Aspergillus glaucus CBS 516.65</name>
    <dbReference type="NCBI Taxonomy" id="1160497"/>
    <lineage>
        <taxon>Eukaryota</taxon>
        <taxon>Fungi</taxon>
        <taxon>Dikarya</taxon>
        <taxon>Ascomycota</taxon>
        <taxon>Pezizomycotina</taxon>
        <taxon>Eurotiomycetes</taxon>
        <taxon>Eurotiomycetidae</taxon>
        <taxon>Eurotiales</taxon>
        <taxon>Aspergillaceae</taxon>
        <taxon>Aspergillus</taxon>
        <taxon>Aspergillus subgen. Aspergillus</taxon>
    </lineage>
</organism>